<gene>
    <name evidence="2" type="ORF">JG688_00005050</name>
</gene>
<evidence type="ECO:0000313" key="2">
    <source>
        <dbReference type="EMBL" id="KAG6970050.1"/>
    </source>
</evidence>
<feature type="region of interest" description="Disordered" evidence="1">
    <location>
        <begin position="410"/>
        <end position="429"/>
    </location>
</feature>
<feature type="compositionally biased region" description="Basic and acidic residues" evidence="1">
    <location>
        <begin position="419"/>
        <end position="428"/>
    </location>
</feature>
<dbReference type="EMBL" id="JAENGY010000193">
    <property type="protein sequence ID" value="KAG6970050.1"/>
    <property type="molecule type" value="Genomic_DNA"/>
</dbReference>
<evidence type="ECO:0000313" key="3">
    <source>
        <dbReference type="Proteomes" id="UP000709295"/>
    </source>
</evidence>
<feature type="compositionally biased region" description="Gly residues" evidence="1">
    <location>
        <begin position="384"/>
        <end position="395"/>
    </location>
</feature>
<feature type="region of interest" description="Disordered" evidence="1">
    <location>
        <begin position="371"/>
        <end position="395"/>
    </location>
</feature>
<protein>
    <submittedName>
        <fullName evidence="2">Uncharacterized protein</fullName>
    </submittedName>
</protein>
<sequence length="535" mass="59264">MEDGVAAVWDMPGYRDTRDNAIVVYTKCGIDFDPASTSDLKIDEKEELSKCFLDMYEWGCYKGTFEEINETLGDLKCTEKITLETMVDILYRIAPADYDNDPELCSARRRLSIVETLNGGEIRRYIADWFNADLRRAVGDAKEKLFELRNAVKAYRRTNKIHDTLIISAFQLRLSDELENIKKFVKKCVEVVNSVEAIPSIILVGFASLNIDVDAQMWVNIALVSPSIRVTTSQGFDFSALGQAKCAKHMNSVAGENGSHGTCGLPGGNLTVVCQQLQDDSHILRSTVSRGQRGGDAQDGGDGVHGTDSIYCKATFEKAIKWEIKYRLLKDDHTAPRELRDGLQLVKYERDNSPLTGAVSGTPGKISLKIKKKSEPGKQRIQAGNGGQGGAGGRGGSILILQANRNFWEGPGSMGQTGRDGKPGKNSHDGYGSPNFMAKVKQWYCRCWWFSDSFAEAKIKIQVEELKVDDQPKLVHAKVAQGNEILAEMNDSLGLGFVKEMYQDVHAQLKETFPQCDFSDLKIGWETATNTLQTA</sequence>
<dbReference type="AlphaFoldDB" id="A0A8J5IVM9"/>
<accession>A0A8J5IVM9</accession>
<proteinExistence type="predicted"/>
<name>A0A8J5IVM9_9STRA</name>
<reference evidence="2" key="1">
    <citation type="submission" date="2021-01" db="EMBL/GenBank/DDBJ databases">
        <title>Phytophthora aleatoria, a newly-described species from Pinus radiata is distinct from Phytophthora cactorum isolates based on comparative genomics.</title>
        <authorList>
            <person name="Mcdougal R."/>
            <person name="Panda P."/>
            <person name="Williams N."/>
            <person name="Studholme D.J."/>
        </authorList>
    </citation>
    <scope>NUCLEOTIDE SEQUENCE</scope>
    <source>
        <strain evidence="2">NZFS 4037</strain>
    </source>
</reference>
<comment type="caution">
    <text evidence="2">The sequence shown here is derived from an EMBL/GenBank/DDBJ whole genome shotgun (WGS) entry which is preliminary data.</text>
</comment>
<dbReference type="Proteomes" id="UP000709295">
    <property type="component" value="Unassembled WGS sequence"/>
</dbReference>
<keyword evidence="3" id="KW-1185">Reference proteome</keyword>
<organism evidence="2 3">
    <name type="scientific">Phytophthora aleatoria</name>
    <dbReference type="NCBI Taxonomy" id="2496075"/>
    <lineage>
        <taxon>Eukaryota</taxon>
        <taxon>Sar</taxon>
        <taxon>Stramenopiles</taxon>
        <taxon>Oomycota</taxon>
        <taxon>Peronosporomycetes</taxon>
        <taxon>Peronosporales</taxon>
        <taxon>Peronosporaceae</taxon>
        <taxon>Phytophthora</taxon>
    </lineage>
</organism>
<evidence type="ECO:0000256" key="1">
    <source>
        <dbReference type="SAM" id="MobiDB-lite"/>
    </source>
</evidence>